<name>A0ABP7NND2_9BACT</name>
<proteinExistence type="predicted"/>
<feature type="compositionally biased region" description="Basic and acidic residues" evidence="1">
    <location>
        <begin position="23"/>
        <end position="34"/>
    </location>
</feature>
<organism evidence="2 3">
    <name type="scientific">Hymenobacter algoricola</name>
    <dbReference type="NCBI Taxonomy" id="486267"/>
    <lineage>
        <taxon>Bacteria</taxon>
        <taxon>Pseudomonadati</taxon>
        <taxon>Bacteroidota</taxon>
        <taxon>Cytophagia</taxon>
        <taxon>Cytophagales</taxon>
        <taxon>Hymenobacteraceae</taxon>
        <taxon>Hymenobacter</taxon>
    </lineage>
</organism>
<gene>
    <name evidence="2" type="ORF">GCM10022406_35860</name>
</gene>
<evidence type="ECO:0000313" key="3">
    <source>
        <dbReference type="Proteomes" id="UP001499909"/>
    </source>
</evidence>
<dbReference type="Proteomes" id="UP001499909">
    <property type="component" value="Unassembled WGS sequence"/>
</dbReference>
<keyword evidence="3" id="KW-1185">Reference proteome</keyword>
<protein>
    <submittedName>
        <fullName evidence="2">Uncharacterized protein</fullName>
    </submittedName>
</protein>
<reference evidence="3" key="1">
    <citation type="journal article" date="2019" name="Int. J. Syst. Evol. Microbiol.">
        <title>The Global Catalogue of Microorganisms (GCM) 10K type strain sequencing project: providing services to taxonomists for standard genome sequencing and annotation.</title>
        <authorList>
            <consortium name="The Broad Institute Genomics Platform"/>
            <consortium name="The Broad Institute Genome Sequencing Center for Infectious Disease"/>
            <person name="Wu L."/>
            <person name="Ma J."/>
        </authorList>
    </citation>
    <scope>NUCLEOTIDE SEQUENCE [LARGE SCALE GENOMIC DNA]</scope>
    <source>
        <strain evidence="3">JCM 17214</strain>
    </source>
</reference>
<dbReference type="EMBL" id="BAABDH010000108">
    <property type="protein sequence ID" value="GAA3950845.1"/>
    <property type="molecule type" value="Genomic_DNA"/>
</dbReference>
<evidence type="ECO:0000313" key="2">
    <source>
        <dbReference type="EMBL" id="GAA3950845.1"/>
    </source>
</evidence>
<evidence type="ECO:0000256" key="1">
    <source>
        <dbReference type="SAM" id="MobiDB-lite"/>
    </source>
</evidence>
<accession>A0ABP7NND2</accession>
<sequence>MLHVGAELQILMTGRPGRNWGGRQEKQQEEREARLPFPDKGMLATGKAKLQQKINTTTQYKR</sequence>
<comment type="caution">
    <text evidence="2">The sequence shown here is derived from an EMBL/GenBank/DDBJ whole genome shotgun (WGS) entry which is preliminary data.</text>
</comment>
<feature type="region of interest" description="Disordered" evidence="1">
    <location>
        <begin position="13"/>
        <end position="35"/>
    </location>
</feature>